<evidence type="ECO:0000313" key="3">
    <source>
        <dbReference type="EMBL" id="MCZ0829541.1"/>
    </source>
</evidence>
<feature type="transmembrane region" description="Helical" evidence="1">
    <location>
        <begin position="88"/>
        <end position="114"/>
    </location>
</feature>
<comment type="caution">
    <text evidence="3">The sequence shown here is derived from an EMBL/GenBank/DDBJ whole genome shotgun (WGS) entry which is preliminary data.</text>
</comment>
<feature type="transmembrane region" description="Helical" evidence="1">
    <location>
        <begin position="134"/>
        <end position="157"/>
    </location>
</feature>
<evidence type="ECO:0000256" key="1">
    <source>
        <dbReference type="SAM" id="Phobius"/>
    </source>
</evidence>
<dbReference type="InterPro" id="IPR003675">
    <property type="entry name" value="Rce1/LyrA-like_dom"/>
</dbReference>
<feature type="transmembrane region" description="Helical" evidence="1">
    <location>
        <begin position="169"/>
        <end position="189"/>
    </location>
</feature>
<sequence>MSILHTNKADKRRRQPLLMLICYSCFATLTIFYGLVERHSLLITFIGFHLVTCLIIPIFHAYWEGDLAIKWREAWGLHRHQERKLKGIWWGIISGVLLFLLICLGFYLLLWTGVSAEWMRNKLFSWGLTEETKWWFALYMTIGNSLFEEMLWRGFLLERLLYNMQLFKAILLSSFFYSLYHCIIGVTLFGIKAGLVATFLVFITGVFWAWLRRRYQSIYPTWISHLFADWALMYTMLRTVL</sequence>
<keyword evidence="1" id="KW-1133">Transmembrane helix</keyword>
<name>A0ABT4HRY7_9BACL</name>
<dbReference type="RefSeq" id="WP_244850284.1">
    <property type="nucleotide sequence ID" value="NZ_BORK01000003.1"/>
</dbReference>
<proteinExistence type="predicted"/>
<dbReference type="Proteomes" id="UP001067708">
    <property type="component" value="Unassembled WGS sequence"/>
</dbReference>
<reference evidence="3" key="1">
    <citation type="submission" date="2022-09" db="EMBL/GenBank/DDBJ databases">
        <title>Genome analysis and characterization of larvicidal activity of Brevibacillus strains.</title>
        <authorList>
            <person name="Patrusheva E.V."/>
            <person name="Izotova A.O."/>
            <person name="Toshchakov S.V."/>
            <person name="Sineoky S.P."/>
        </authorList>
    </citation>
    <scope>NUCLEOTIDE SEQUENCE</scope>
    <source>
        <strain evidence="3">VKPM_B-13244</strain>
    </source>
</reference>
<keyword evidence="1" id="KW-0812">Transmembrane</keyword>
<gene>
    <name evidence="3" type="ORF">O0535_01875</name>
</gene>
<evidence type="ECO:0000313" key="4">
    <source>
        <dbReference type="Proteomes" id="UP001067708"/>
    </source>
</evidence>
<keyword evidence="1" id="KW-0472">Membrane</keyword>
<accession>A0ABT4HRY7</accession>
<evidence type="ECO:0000259" key="2">
    <source>
        <dbReference type="Pfam" id="PF02517"/>
    </source>
</evidence>
<protein>
    <submittedName>
        <fullName evidence="3">Type II CAAX endopeptidase family protein</fullName>
    </submittedName>
</protein>
<feature type="transmembrane region" description="Helical" evidence="1">
    <location>
        <begin position="17"/>
        <end position="36"/>
    </location>
</feature>
<organism evidence="3 4">
    <name type="scientific">Brevibacillus halotolerans</name>
    <dbReference type="NCBI Taxonomy" id="1507437"/>
    <lineage>
        <taxon>Bacteria</taxon>
        <taxon>Bacillati</taxon>
        <taxon>Bacillota</taxon>
        <taxon>Bacilli</taxon>
        <taxon>Bacillales</taxon>
        <taxon>Paenibacillaceae</taxon>
        <taxon>Brevibacillus</taxon>
    </lineage>
</organism>
<dbReference type="Pfam" id="PF02517">
    <property type="entry name" value="Rce1-like"/>
    <property type="match status" value="1"/>
</dbReference>
<feature type="transmembrane region" description="Helical" evidence="1">
    <location>
        <begin position="42"/>
        <end position="63"/>
    </location>
</feature>
<keyword evidence="4" id="KW-1185">Reference proteome</keyword>
<feature type="domain" description="CAAX prenyl protease 2/Lysostaphin resistance protein A-like" evidence="2">
    <location>
        <begin position="132"/>
        <end position="230"/>
    </location>
</feature>
<dbReference type="EMBL" id="JAPTNG010000001">
    <property type="protein sequence ID" value="MCZ0829541.1"/>
    <property type="molecule type" value="Genomic_DNA"/>
</dbReference>
<feature type="transmembrane region" description="Helical" evidence="1">
    <location>
        <begin position="195"/>
        <end position="211"/>
    </location>
</feature>